<dbReference type="Gene3D" id="1.10.443.10">
    <property type="entry name" value="Intergrase catalytic core"/>
    <property type="match status" value="1"/>
</dbReference>
<evidence type="ECO:0000313" key="8">
    <source>
        <dbReference type="Proteomes" id="UP000054223"/>
    </source>
</evidence>
<evidence type="ECO:0000256" key="2">
    <source>
        <dbReference type="ARBA" id="ARBA00023125"/>
    </source>
</evidence>
<dbReference type="Proteomes" id="UP000054223">
    <property type="component" value="Unassembled WGS sequence"/>
</dbReference>
<proteinExistence type="predicted"/>
<dbReference type="PROSITE" id="PS51900">
    <property type="entry name" value="CB"/>
    <property type="match status" value="1"/>
</dbReference>
<dbReference type="GO" id="GO:0006310">
    <property type="term" value="P:DNA recombination"/>
    <property type="evidence" value="ECO:0007669"/>
    <property type="project" value="UniProtKB-KW"/>
</dbReference>
<protein>
    <recommendedName>
        <fullName evidence="6">Core-binding (CB) domain-containing protein</fullName>
    </recommendedName>
</protein>
<keyword evidence="8" id="KW-1185">Reference proteome</keyword>
<keyword evidence="1" id="KW-0229">DNA integration</keyword>
<gene>
    <name evidence="7" type="ORF">ASU33_13920</name>
</gene>
<keyword evidence="5" id="KW-0175">Coiled coil</keyword>
<keyword evidence="2 4" id="KW-0238">DNA-binding</keyword>
<dbReference type="OrthoDB" id="892893at2"/>
<dbReference type="Pfam" id="PF13102">
    <property type="entry name" value="Phage_int_SAM_5"/>
    <property type="match status" value="1"/>
</dbReference>
<evidence type="ECO:0000256" key="3">
    <source>
        <dbReference type="ARBA" id="ARBA00023172"/>
    </source>
</evidence>
<name>A0A9X0HKF5_SOLP1</name>
<dbReference type="AlphaFoldDB" id="A0A9X0HKF5"/>
<dbReference type="SUPFAM" id="SSF56349">
    <property type="entry name" value="DNA breaking-rejoining enzymes"/>
    <property type="match status" value="1"/>
</dbReference>
<dbReference type="InterPro" id="IPR010998">
    <property type="entry name" value="Integrase_recombinase_N"/>
</dbReference>
<dbReference type="Gene3D" id="1.10.150.130">
    <property type="match status" value="1"/>
</dbReference>
<accession>A0A9X0HKF5</accession>
<evidence type="ECO:0000313" key="7">
    <source>
        <dbReference type="EMBL" id="KUG07446.1"/>
    </source>
</evidence>
<evidence type="ECO:0000256" key="4">
    <source>
        <dbReference type="PROSITE-ProRule" id="PRU01248"/>
    </source>
</evidence>
<feature type="domain" description="Core-binding (CB)" evidence="6">
    <location>
        <begin position="194"/>
        <end position="275"/>
    </location>
</feature>
<dbReference type="InterPro" id="IPR025269">
    <property type="entry name" value="SAM-like_dom"/>
</dbReference>
<evidence type="ECO:0000256" key="5">
    <source>
        <dbReference type="SAM" id="Coils"/>
    </source>
</evidence>
<dbReference type="GO" id="GO:0003677">
    <property type="term" value="F:DNA binding"/>
    <property type="evidence" value="ECO:0007669"/>
    <property type="project" value="UniProtKB-UniRule"/>
</dbReference>
<dbReference type="InterPro" id="IPR044068">
    <property type="entry name" value="CB"/>
</dbReference>
<comment type="caution">
    <text evidence="7">The sequence shown here is derived from an EMBL/GenBank/DDBJ whole genome shotgun (WGS) entry which is preliminary data.</text>
</comment>
<dbReference type="InterPro" id="IPR011010">
    <property type="entry name" value="DNA_brk_join_enz"/>
</dbReference>
<dbReference type="RefSeq" id="WP_059071070.1">
    <property type="nucleotide sequence ID" value="NZ_LNAL01000007.1"/>
</dbReference>
<evidence type="ECO:0000256" key="1">
    <source>
        <dbReference type="ARBA" id="ARBA00022908"/>
    </source>
</evidence>
<feature type="coiled-coil region" evidence="5">
    <location>
        <begin position="84"/>
        <end position="154"/>
    </location>
</feature>
<reference evidence="7 8" key="1">
    <citation type="submission" date="2015-11" db="EMBL/GenBank/DDBJ databases">
        <title>Solirubrum puertoriconensis gen. nov. an environmental bacteria isolated in Puerto Rico.</title>
        <authorList>
            <person name="Cuebas-Irizarry M.F."/>
            <person name="Montalvo-Rodriguez R."/>
        </authorList>
    </citation>
    <scope>NUCLEOTIDE SEQUENCE [LARGE SCALE GENOMIC DNA]</scope>
    <source>
        <strain evidence="7 8">MC1A</strain>
    </source>
</reference>
<evidence type="ECO:0000259" key="6">
    <source>
        <dbReference type="PROSITE" id="PS51900"/>
    </source>
</evidence>
<dbReference type="EMBL" id="LNAL01000007">
    <property type="protein sequence ID" value="KUG07446.1"/>
    <property type="molecule type" value="Genomic_DNA"/>
</dbReference>
<keyword evidence="3" id="KW-0233">DNA recombination</keyword>
<organism evidence="7 8">
    <name type="scientific">Solirubrum puertoriconensis</name>
    <dbReference type="NCBI Taxonomy" id="1751427"/>
    <lineage>
        <taxon>Bacteria</taxon>
        <taxon>Pseudomonadati</taxon>
        <taxon>Bacteroidota</taxon>
        <taxon>Cytophagia</taxon>
        <taxon>Cytophagales</taxon>
    </lineage>
</organism>
<dbReference type="GO" id="GO:0015074">
    <property type="term" value="P:DNA integration"/>
    <property type="evidence" value="ECO:0007669"/>
    <property type="project" value="UniProtKB-KW"/>
</dbReference>
<sequence>MATCTPFLRKVNTSKSEQPLNVIFRHGKVELVVPTGYQIEPKIFKNGRVVGDRSPLNDLVNDICNDLMSAYTQICDRGVIGFDKHELREEYERVKTTRLAKEKRDQFEKRTNVLEHTSTTIKSKLAEEDIQERIRDLEQQLAAQRQQTKSLIEQSDTLERPKNFITLSKDPLYAQTFNEVMGRKTLKKPEQTADLFVTYVQRMLETRKNSLGKATIRGYQSIVNLLNRYDANLKLQDVNREALYGLEAHMISEGILNPSIENYITKVKSILNYWADDAPVNPNYKKYKFQLPMADNDVVYLEDHELRAFMGYQKPLKKYAHQPNRTSGPDYERTKDIMVFMCATGLRISDAFQDFKPLVKKNAQGQEELHVTPVKTIKKGIRCVIPVTPLVKMILRKYDYKIPMMEDFYFIQLLREFAQDIPELQTEVIRGEYCGKELIRDERTKKWQYLGSHSGRRTFINYCFQQALSIPKIQGMTGHIEVQTLMKYANKTDNLGAEVQKIPLFQLI</sequence>
<dbReference type="InterPro" id="IPR013762">
    <property type="entry name" value="Integrase-like_cat_sf"/>
</dbReference>